<name>A0ABW7XCI3_9NOCA</name>
<evidence type="ECO:0000313" key="2">
    <source>
        <dbReference type="Proteomes" id="UP001611415"/>
    </source>
</evidence>
<proteinExistence type="predicted"/>
<evidence type="ECO:0000313" key="1">
    <source>
        <dbReference type="EMBL" id="MFI2478852.1"/>
    </source>
</evidence>
<reference evidence="1 2" key="1">
    <citation type="submission" date="2024-10" db="EMBL/GenBank/DDBJ databases">
        <title>The Natural Products Discovery Center: Release of the First 8490 Sequenced Strains for Exploring Actinobacteria Biosynthetic Diversity.</title>
        <authorList>
            <person name="Kalkreuter E."/>
            <person name="Kautsar S.A."/>
            <person name="Yang D."/>
            <person name="Bader C.D."/>
            <person name="Teijaro C.N."/>
            <person name="Fluegel L."/>
            <person name="Davis C.M."/>
            <person name="Simpson J.R."/>
            <person name="Lauterbach L."/>
            <person name="Steele A.D."/>
            <person name="Gui C."/>
            <person name="Meng S."/>
            <person name="Li G."/>
            <person name="Viehrig K."/>
            <person name="Ye F."/>
            <person name="Su P."/>
            <person name="Kiefer A.F."/>
            <person name="Nichols A."/>
            <person name="Cepeda A.J."/>
            <person name="Yan W."/>
            <person name="Fan B."/>
            <person name="Jiang Y."/>
            <person name="Adhikari A."/>
            <person name="Zheng C.-J."/>
            <person name="Schuster L."/>
            <person name="Cowan T.M."/>
            <person name="Smanski M.J."/>
            <person name="Chevrette M.G."/>
            <person name="De Carvalho L.P.S."/>
            <person name="Shen B."/>
        </authorList>
    </citation>
    <scope>NUCLEOTIDE SEQUENCE [LARGE SCALE GENOMIC DNA]</scope>
    <source>
        <strain evidence="1 2">NPDC019275</strain>
    </source>
</reference>
<keyword evidence="2" id="KW-1185">Reference proteome</keyword>
<comment type="caution">
    <text evidence="1">The sequence shown here is derived from an EMBL/GenBank/DDBJ whole genome shotgun (WGS) entry which is preliminary data.</text>
</comment>
<protein>
    <submittedName>
        <fullName evidence="1">Uncharacterized protein</fullName>
    </submittedName>
</protein>
<organism evidence="1 2">
    <name type="scientific">Nocardia xishanensis</name>
    <dbReference type="NCBI Taxonomy" id="238964"/>
    <lineage>
        <taxon>Bacteria</taxon>
        <taxon>Bacillati</taxon>
        <taxon>Actinomycetota</taxon>
        <taxon>Actinomycetes</taxon>
        <taxon>Mycobacteriales</taxon>
        <taxon>Nocardiaceae</taxon>
        <taxon>Nocardia</taxon>
    </lineage>
</organism>
<dbReference type="RefSeq" id="WP_397096567.1">
    <property type="nucleotide sequence ID" value="NZ_JBIRYO010000074.1"/>
</dbReference>
<dbReference type="EMBL" id="JBIRYO010000074">
    <property type="protein sequence ID" value="MFI2478852.1"/>
    <property type="molecule type" value="Genomic_DNA"/>
</dbReference>
<accession>A0ABW7XCI3</accession>
<sequence>MDPIPGTLRKPRPYDWPELPAIEGKDEWIEGRRYLGLDVLARTRGLTNTTEQEETTPAAITA</sequence>
<dbReference type="Proteomes" id="UP001611415">
    <property type="component" value="Unassembled WGS sequence"/>
</dbReference>
<gene>
    <name evidence="1" type="ORF">ACH49W_36495</name>
</gene>